<evidence type="ECO:0000313" key="4">
    <source>
        <dbReference type="Proteomes" id="UP000191024"/>
    </source>
</evidence>
<accession>A0A1G4JXK4</accession>
<proteinExistence type="predicted"/>
<name>A0A1G4JXK4_9SACH</name>
<feature type="signal peptide" evidence="2">
    <location>
        <begin position="1"/>
        <end position="22"/>
    </location>
</feature>
<evidence type="ECO:0000313" key="3">
    <source>
        <dbReference type="EMBL" id="SCU95848.1"/>
    </source>
</evidence>
<dbReference type="Proteomes" id="UP000191024">
    <property type="component" value="Chromosome F"/>
</dbReference>
<feature type="compositionally biased region" description="Low complexity" evidence="1">
    <location>
        <begin position="70"/>
        <end position="87"/>
    </location>
</feature>
<dbReference type="EMBL" id="LT598467">
    <property type="protein sequence ID" value="SCU95848.1"/>
    <property type="molecule type" value="Genomic_DNA"/>
</dbReference>
<keyword evidence="4" id="KW-1185">Reference proteome</keyword>
<dbReference type="AlphaFoldDB" id="A0A1G4JXK4"/>
<evidence type="ECO:0000256" key="2">
    <source>
        <dbReference type="SAM" id="SignalP"/>
    </source>
</evidence>
<gene>
    <name evidence="3" type="ORF">LAMI_0F04060G</name>
</gene>
<feature type="region of interest" description="Disordered" evidence="1">
    <location>
        <begin position="70"/>
        <end position="100"/>
    </location>
</feature>
<protein>
    <submittedName>
        <fullName evidence="3">LAMI_0F04060g1_1</fullName>
    </submittedName>
</protein>
<keyword evidence="2" id="KW-0732">Signal</keyword>
<reference evidence="4" key="1">
    <citation type="submission" date="2016-03" db="EMBL/GenBank/DDBJ databases">
        <authorList>
            <person name="Devillers H."/>
        </authorList>
    </citation>
    <scope>NUCLEOTIDE SEQUENCE [LARGE SCALE GENOMIC DNA]</scope>
</reference>
<sequence>MKFSSFITGALTACVLTTTASAASGYTNGTTTLAPVSKSASTITELTTDGDLTSTVTLLTTITYAPTTTASAASSSDGSAASDGTLDLNRKDGQLGSTSSTDMWSTLTSTLYVTQEVTMSGASGSNSNAVSTSTSAYEKIIVIGTSTPACVPQTVTVTQYQATQYVTVTAGQSTSSAGPIISSNSAIFSNQTTY</sequence>
<organism evidence="3 4">
    <name type="scientific">Lachancea mirantina</name>
    <dbReference type="NCBI Taxonomy" id="1230905"/>
    <lineage>
        <taxon>Eukaryota</taxon>
        <taxon>Fungi</taxon>
        <taxon>Dikarya</taxon>
        <taxon>Ascomycota</taxon>
        <taxon>Saccharomycotina</taxon>
        <taxon>Saccharomycetes</taxon>
        <taxon>Saccharomycetales</taxon>
        <taxon>Saccharomycetaceae</taxon>
        <taxon>Lachancea</taxon>
    </lineage>
</organism>
<dbReference type="OrthoDB" id="4036615at2759"/>
<feature type="chain" id="PRO_5009236244" evidence="2">
    <location>
        <begin position="23"/>
        <end position="194"/>
    </location>
</feature>
<evidence type="ECO:0000256" key="1">
    <source>
        <dbReference type="SAM" id="MobiDB-lite"/>
    </source>
</evidence>